<dbReference type="AlphaFoldDB" id="U6FR50"/>
<sequence>MSMSLSFLRSPEAEMWWKTKDLSSLSTVIVLVYSLTQRHCPAGVGLHYDSFTVVNLLIAPTPPFGSCFDTWLIDSKDRITGRNVPNDFRIWETVKLDEHKASTRPTPTLSQKAEKPMKCKHIRLKNGSHATRTEFTLQANHYHAFSQLSITL</sequence>
<proteinExistence type="predicted"/>
<dbReference type="EMBL" id="CBLN010003743">
    <property type="protein sequence ID" value="CDI70127.1"/>
    <property type="molecule type" value="Genomic_DNA"/>
</dbReference>
<organism evidence="1">
    <name type="scientific">Echinococcus granulosus</name>
    <name type="common">Hydatid tapeworm</name>
    <dbReference type="NCBI Taxonomy" id="6210"/>
    <lineage>
        <taxon>Eukaryota</taxon>
        <taxon>Metazoa</taxon>
        <taxon>Spiralia</taxon>
        <taxon>Lophotrochozoa</taxon>
        <taxon>Platyhelminthes</taxon>
        <taxon>Cestoda</taxon>
        <taxon>Eucestoda</taxon>
        <taxon>Cyclophyllidea</taxon>
        <taxon>Taeniidae</taxon>
        <taxon>Echinococcus</taxon>
        <taxon>Echinococcus granulosus group</taxon>
    </lineage>
</organism>
<evidence type="ECO:0000313" key="3">
    <source>
        <dbReference type="WBParaSite" id="EgrG_002061200"/>
    </source>
</evidence>
<gene>
    <name evidence="1" type="ORF">EgrG_002061200</name>
</gene>
<dbReference type="Proteomes" id="UP000492820">
    <property type="component" value="Unassembled WGS sequence"/>
</dbReference>
<accession>U6FR50</accession>
<reference evidence="3" key="2">
    <citation type="submission" date="2020-10" db="UniProtKB">
        <authorList>
            <consortium name="WormBaseParasite"/>
        </authorList>
    </citation>
    <scope>IDENTIFICATION</scope>
</reference>
<name>U6FR50_ECHGR</name>
<protein>
    <submittedName>
        <fullName evidence="3">Secreted protein</fullName>
    </submittedName>
</protein>
<evidence type="ECO:0000313" key="2">
    <source>
        <dbReference type="Proteomes" id="UP000492820"/>
    </source>
</evidence>
<evidence type="ECO:0000313" key="1">
    <source>
        <dbReference type="EMBL" id="CDI70127.1"/>
    </source>
</evidence>
<reference evidence="1 2" key="1">
    <citation type="journal article" date="2013" name="Nature">
        <title>The genomes of four tapeworm species reveal adaptations to parasitism.</title>
        <authorList>
            <person name="Tsai I.J."/>
            <person name="Zarowiecki M."/>
            <person name="Holroyd N."/>
            <person name="Garciarrubio A."/>
            <person name="Sanchez-Flores A."/>
            <person name="Brooks K.L."/>
            <person name="Tracey A."/>
            <person name="Bobes R.J."/>
            <person name="Fragoso G."/>
            <person name="Sciutto E."/>
            <person name="Aslett M."/>
            <person name="Beasley H."/>
            <person name="Bennett H.M."/>
            <person name="Cai J."/>
            <person name="Camicia F."/>
            <person name="Clark R."/>
            <person name="Cucher M."/>
            <person name="De Silva N."/>
            <person name="Day T.A."/>
            <person name="Deplazes P."/>
            <person name="Estrada K."/>
            <person name="Fernandez C."/>
            <person name="Holland P.W."/>
            <person name="Hou J."/>
            <person name="Hu S."/>
            <person name="Huckvale T."/>
            <person name="Hung S.S."/>
            <person name="Kamenetzky L."/>
            <person name="Keane J.A."/>
            <person name="Kiss F."/>
            <person name="Koziol U."/>
            <person name="Lambert O."/>
            <person name="Liu K."/>
            <person name="Luo X."/>
            <person name="Luo Y."/>
            <person name="Macchiaroli N."/>
            <person name="Nichol S."/>
            <person name="Paps J."/>
            <person name="Parkinson J."/>
            <person name="Pouchkina-Stantcheva N."/>
            <person name="Riddiford N."/>
            <person name="Rosenzvit M."/>
            <person name="Salinas G."/>
            <person name="Wasmuth J.D."/>
            <person name="Zamanian M."/>
            <person name="Zheng Y."/>
            <person name="Cai X."/>
            <person name="Soberon X."/>
            <person name="Olson P.D."/>
            <person name="Laclette J.P."/>
            <person name="Brehm K."/>
            <person name="Berriman M."/>
            <person name="Garciarrubio A."/>
            <person name="Bobes R.J."/>
            <person name="Fragoso G."/>
            <person name="Sanchez-Flores A."/>
            <person name="Estrada K."/>
            <person name="Cevallos M.A."/>
            <person name="Morett E."/>
            <person name="Gonzalez V."/>
            <person name="Portillo T."/>
            <person name="Ochoa-Leyva A."/>
            <person name="Jose M.V."/>
            <person name="Sciutto E."/>
            <person name="Landa A."/>
            <person name="Jimenez L."/>
            <person name="Valdes V."/>
            <person name="Carrero J.C."/>
            <person name="Larralde C."/>
            <person name="Morales-Montor J."/>
            <person name="Limon-Lason J."/>
            <person name="Soberon X."/>
            <person name="Laclette J.P."/>
        </authorList>
    </citation>
    <scope>NUCLEOTIDE SEQUENCE [LARGE SCALE GENOMIC DNA]</scope>
</reference>
<dbReference type="WBParaSite" id="EgrG_002061200">
    <property type="protein sequence ID" value="EgrG_002061200"/>
    <property type="gene ID" value="EgrG_002061200"/>
</dbReference>